<dbReference type="SUPFAM" id="SSF55785">
    <property type="entry name" value="PYP-like sensor domain (PAS domain)"/>
    <property type="match status" value="7"/>
</dbReference>
<comment type="catalytic activity">
    <reaction evidence="1">
        <text>ATP + protein L-histidine = ADP + protein N-phospho-L-histidine.</text>
        <dbReference type="EC" id="2.7.13.3"/>
    </reaction>
</comment>
<dbReference type="InterPro" id="IPR013656">
    <property type="entry name" value="PAS_4"/>
</dbReference>
<dbReference type="Pfam" id="PF01590">
    <property type="entry name" value="GAF"/>
    <property type="match status" value="1"/>
</dbReference>
<dbReference type="InterPro" id="IPR036890">
    <property type="entry name" value="HATPase_C_sf"/>
</dbReference>
<dbReference type="Gene3D" id="2.10.70.100">
    <property type="match status" value="2"/>
</dbReference>
<evidence type="ECO:0000256" key="5">
    <source>
        <dbReference type="ARBA" id="ARBA00022777"/>
    </source>
</evidence>
<dbReference type="SMART" id="SM00448">
    <property type="entry name" value="REC"/>
    <property type="match status" value="1"/>
</dbReference>
<organism evidence="13 14">
    <name type="scientific">Autumnicola patrickiae</name>
    <dbReference type="NCBI Taxonomy" id="3075591"/>
    <lineage>
        <taxon>Bacteria</taxon>
        <taxon>Pseudomonadati</taxon>
        <taxon>Bacteroidota</taxon>
        <taxon>Flavobacteriia</taxon>
        <taxon>Flavobacteriales</taxon>
        <taxon>Flavobacteriaceae</taxon>
        <taxon>Autumnicola</taxon>
    </lineage>
</organism>
<evidence type="ECO:0000256" key="6">
    <source>
        <dbReference type="PROSITE-ProRule" id="PRU00169"/>
    </source>
</evidence>
<dbReference type="PANTHER" id="PTHR43047">
    <property type="entry name" value="TWO-COMPONENT HISTIDINE PROTEIN KINASE"/>
    <property type="match status" value="1"/>
</dbReference>
<dbReference type="PROSITE" id="PS50110">
    <property type="entry name" value="RESPONSE_REGULATORY"/>
    <property type="match status" value="1"/>
</dbReference>
<dbReference type="InterPro" id="IPR036097">
    <property type="entry name" value="HisK_dim/P_sf"/>
</dbReference>
<evidence type="ECO:0000259" key="12">
    <source>
        <dbReference type="PROSITE" id="PS50113"/>
    </source>
</evidence>
<feature type="domain" description="PAS" evidence="11">
    <location>
        <begin position="276"/>
        <end position="352"/>
    </location>
</feature>
<dbReference type="Gene3D" id="1.10.287.130">
    <property type="match status" value="1"/>
</dbReference>
<keyword evidence="7" id="KW-0175">Coiled coil</keyword>
<dbReference type="PROSITE" id="PS50113">
    <property type="entry name" value="PAC"/>
    <property type="match status" value="2"/>
</dbReference>
<dbReference type="CDD" id="cd00130">
    <property type="entry name" value="PAS"/>
    <property type="match status" value="4"/>
</dbReference>
<sequence>MSSSQKPDKKFQLEQIRKENHSLRKILNYTPDLLYIINLKENKVEFINDKIKDILGLDPDFFLGNSQDTFNSLLHPDDARSRIENLEKCANSIKDEDCYAEVRLKVTHKDWQWFKITDKVFEKDAAGIASHILSTVQNIHQQKRLERKQQEEHRRFLNAQEISHIGSFERKLPGQLFYYSPEFYHILGLEPKEEKIGMEEFMSHVHPDDRAEYLTAIEKTHTTGEPLDMITRAIRPSGSLRYIHRRAAIRRDDAGNAIRVYGTAQDITERIEAEQERKRLNNLMQTTEIVAGTGSYEADLRTNQVYFSQGLYRLFGYEPGEFEPSMEWVNAQSHPNDVSIVRQILEEAASTRSGYTYTRRIYRKDGELRILESQGRILLDDQGNPEKFIGLVQDITERKKAEEELQKSEERSRNLLKVLQNAPDSYLVLTTDFYIEMASDAYLEATNTNREDIIGEYLFDIFPDNPALSDATGGKNLRTSLNRVLSTKKPHRMSIQHYDVKSRTGNFEEKHWSPTNTPVLNADGEVDYIIHRVLDITELITEKFDAKDFGNNPEVLKTSLEEIRLQAVQIQKNRALLQSIFDASPNSIILFDILYNEEGKTEDFQYTMLNAFNFEQLDFPYDLVGKRLSREFPMVKKTRVLEELRKTADTGIPADFETQYYGDGLHHYFRFRAKKVENRLVLTTEDITERKKSEETMHQMLHGSFTGISILDSVRNDEGQIIDFIFRGVNKTTAKLSNLKREEMEGKRLINLFPGAKEIFFDMFAEVVETGKPLRLQRYYPYENLNIWMDVSAVKNGDGFIMTFHDITDQKNAEKELLRLKEKLAQRAKDKYRKIINSMDEAFCLLELIYDDNGICIDYRYLETNPMFAEQSGIMNVEGKTIKEFVPDIEPFWMEKYSQVAKTGKSMRFNNYVEGLKRWFDVYAFRMDSRDDQHVAVIFKDITERKEAEERQTFLLELNDALRPLEDPNEIQFTAMQFLGKHLEVNRAFYAEVLEDEDTFLANKGYLNGVSAVPYKTKISDFDSDIRDILKKGRTLVVNNMLEDLEITENKKAIIEATGVQALIGVPLVKNKKLLAIVRIHSSMPRNWSLAEISLVEEVGNMTWAAVERARAETALRLSQERLEKVLTIETVGVLFFDDESNFLDANDAFLNMIGYTKEDFKNQNVKSEDVTLKEWIPRTWEAIEEVKLHGLFSPYEKELIRPDGTRWWGMFAGKKLSEKEYVEFIVDITEAKRIEEDLIKAKEQAEAATIAKEDFVSTMSHEIRTPLNAVIGLTNLLLDKNPREDQKKNLNSLSFSAQNLLSLINDILDFSKLEAGKGEIDNNIFELSGLILSLQQLYEPQAKNNGSSLQVHIDPNIPKRIVTDQLKLSQILHNLVSNAIKFTKNGTIDFRIQISEEKDNTLWLDFVVQDTGIGVPEEKLLHIFEKFSQAESSTVRQYGGTGLGLTITKLLLELLGSDIKVESIEDEGSKFYFTLPVKKGVEENPETMPQNELAEKKIDLGKLNILLVEDVEINRNILHQFFENWWQIHPDEAINGEKAVEMAKEKKYDMLLMDVRMPVMDGTKATKLIREIPGYKDIPILALTADKNQELLQSRNATQFDDLLTKPFDPIQLRKKILHHLKHLQKSNDTNSHKKALNPQSNDDQMPTGKEKDKLTYSITKFENISGGNIELLKKLINSALKGIQTYKQEFIPAAENLDLKALSDLIHKNTNTLYYVEAERLKNLVSDYRENIKITEQSGSNQEEFKDVIAEFDVVIKGLEDYIKEI</sequence>
<dbReference type="InterPro" id="IPR000014">
    <property type="entry name" value="PAS"/>
</dbReference>
<dbReference type="Gene3D" id="3.30.450.20">
    <property type="entry name" value="PAS domain"/>
    <property type="match status" value="8"/>
</dbReference>
<dbReference type="Gene3D" id="1.20.120.160">
    <property type="entry name" value="HPT domain"/>
    <property type="match status" value="1"/>
</dbReference>
<evidence type="ECO:0000256" key="3">
    <source>
        <dbReference type="ARBA" id="ARBA00022553"/>
    </source>
</evidence>
<dbReference type="InterPro" id="IPR003018">
    <property type="entry name" value="GAF"/>
</dbReference>
<keyword evidence="4" id="KW-0808">Transferase</keyword>
<dbReference type="PRINTS" id="PR00344">
    <property type="entry name" value="BCTRLSENSOR"/>
</dbReference>
<dbReference type="InterPro" id="IPR029016">
    <property type="entry name" value="GAF-like_dom_sf"/>
</dbReference>
<dbReference type="SUPFAM" id="SSF52172">
    <property type="entry name" value="CheY-like"/>
    <property type="match status" value="1"/>
</dbReference>
<evidence type="ECO:0000259" key="10">
    <source>
        <dbReference type="PROSITE" id="PS50110"/>
    </source>
</evidence>
<keyword evidence="5" id="KW-0418">Kinase</keyword>
<dbReference type="InterPro" id="IPR001610">
    <property type="entry name" value="PAC"/>
</dbReference>
<dbReference type="Pfam" id="PF00512">
    <property type="entry name" value="HisKA"/>
    <property type="match status" value="1"/>
</dbReference>
<feature type="domain" description="Response regulatory" evidence="10">
    <location>
        <begin position="1505"/>
        <end position="1622"/>
    </location>
</feature>
<name>A0ABU3E2S1_9FLAO</name>
<dbReference type="CDD" id="cd00082">
    <property type="entry name" value="HisKA"/>
    <property type="match status" value="1"/>
</dbReference>
<dbReference type="PANTHER" id="PTHR43047:SF64">
    <property type="entry name" value="HISTIDINE KINASE CONTAINING CHEY-HOMOLOGOUS RECEIVER DOMAIN AND PAS DOMAIN-RELATED"/>
    <property type="match status" value="1"/>
</dbReference>
<dbReference type="InterPro" id="IPR003661">
    <property type="entry name" value="HisK_dim/P_dom"/>
</dbReference>
<dbReference type="Pfam" id="PF08447">
    <property type="entry name" value="PAS_3"/>
    <property type="match status" value="3"/>
</dbReference>
<dbReference type="EC" id="2.7.13.3" evidence="2"/>
<dbReference type="Gene3D" id="3.30.450.40">
    <property type="match status" value="1"/>
</dbReference>
<evidence type="ECO:0000256" key="4">
    <source>
        <dbReference type="ARBA" id="ARBA00022679"/>
    </source>
</evidence>
<accession>A0ABU3E2S1</accession>
<dbReference type="SMART" id="SM00086">
    <property type="entry name" value="PAC"/>
    <property type="match status" value="4"/>
</dbReference>
<dbReference type="SUPFAM" id="SSF47384">
    <property type="entry name" value="Homodimeric domain of signal transducing histidine kinase"/>
    <property type="match status" value="1"/>
</dbReference>
<evidence type="ECO:0000259" key="9">
    <source>
        <dbReference type="PROSITE" id="PS50109"/>
    </source>
</evidence>
<dbReference type="SUPFAM" id="SSF55874">
    <property type="entry name" value="ATPase domain of HSP90 chaperone/DNA topoisomerase II/histidine kinase"/>
    <property type="match status" value="1"/>
</dbReference>
<dbReference type="NCBIfam" id="TIGR00229">
    <property type="entry name" value="sensory_box"/>
    <property type="match status" value="5"/>
</dbReference>
<dbReference type="PROSITE" id="PS50109">
    <property type="entry name" value="HIS_KIN"/>
    <property type="match status" value="1"/>
</dbReference>
<proteinExistence type="predicted"/>
<dbReference type="Gene3D" id="3.40.50.2300">
    <property type="match status" value="1"/>
</dbReference>
<feature type="domain" description="PAC" evidence="12">
    <location>
        <begin position="227"/>
        <end position="279"/>
    </location>
</feature>
<dbReference type="InterPro" id="IPR001789">
    <property type="entry name" value="Sig_transdc_resp-reg_receiver"/>
</dbReference>
<feature type="domain" description="Histidine kinase" evidence="9">
    <location>
        <begin position="1259"/>
        <end position="1480"/>
    </location>
</feature>
<dbReference type="SMART" id="SM00388">
    <property type="entry name" value="HisKA"/>
    <property type="match status" value="1"/>
</dbReference>
<dbReference type="EMBL" id="JAVRHM010000011">
    <property type="protein sequence ID" value="MDT0690290.1"/>
    <property type="molecule type" value="Genomic_DNA"/>
</dbReference>
<reference evidence="13 14" key="1">
    <citation type="submission" date="2023-09" db="EMBL/GenBank/DDBJ databases">
        <authorList>
            <person name="Rey-Velasco X."/>
        </authorList>
    </citation>
    <scope>NUCLEOTIDE SEQUENCE [LARGE SCALE GENOMIC DNA]</scope>
    <source>
        <strain evidence="13 14">F188</strain>
    </source>
</reference>
<evidence type="ECO:0000256" key="7">
    <source>
        <dbReference type="SAM" id="Coils"/>
    </source>
</evidence>
<evidence type="ECO:0000256" key="8">
    <source>
        <dbReference type="SAM" id="MobiDB-lite"/>
    </source>
</evidence>
<dbReference type="InterPro" id="IPR005467">
    <property type="entry name" value="His_kinase_dom"/>
</dbReference>
<feature type="domain" description="PAS" evidence="11">
    <location>
        <begin position="1119"/>
        <end position="1165"/>
    </location>
</feature>
<dbReference type="SMART" id="SM00091">
    <property type="entry name" value="PAS"/>
    <property type="match status" value="7"/>
</dbReference>
<evidence type="ECO:0000259" key="11">
    <source>
        <dbReference type="PROSITE" id="PS50112"/>
    </source>
</evidence>
<dbReference type="InterPro" id="IPR011006">
    <property type="entry name" value="CheY-like_superfamily"/>
</dbReference>
<feature type="domain" description="PAS" evidence="11">
    <location>
        <begin position="19"/>
        <end position="93"/>
    </location>
</feature>
<dbReference type="InterPro" id="IPR003594">
    <property type="entry name" value="HATPase_dom"/>
</dbReference>
<dbReference type="Pfam" id="PF13426">
    <property type="entry name" value="PAS_9"/>
    <property type="match status" value="2"/>
</dbReference>
<dbReference type="InterPro" id="IPR036641">
    <property type="entry name" value="HPT_dom_sf"/>
</dbReference>
<dbReference type="SMART" id="SM00065">
    <property type="entry name" value="GAF"/>
    <property type="match status" value="1"/>
</dbReference>
<keyword evidence="3 6" id="KW-0597">Phosphoprotein</keyword>
<dbReference type="Gene3D" id="3.30.565.10">
    <property type="entry name" value="Histidine kinase-like ATPase, C-terminal domain"/>
    <property type="match status" value="1"/>
</dbReference>
<feature type="modified residue" description="4-aspartylphosphate" evidence="6">
    <location>
        <position position="1555"/>
    </location>
</feature>
<dbReference type="SUPFAM" id="SSF55781">
    <property type="entry name" value="GAF domain-like"/>
    <property type="match status" value="1"/>
</dbReference>
<dbReference type="CDD" id="cd17546">
    <property type="entry name" value="REC_hyHK_CKI1_RcsC-like"/>
    <property type="match status" value="1"/>
</dbReference>
<dbReference type="InterPro" id="IPR000700">
    <property type="entry name" value="PAS-assoc_C"/>
</dbReference>
<feature type="domain" description="PAS" evidence="11">
    <location>
        <begin position="174"/>
        <end position="224"/>
    </location>
</feature>
<feature type="region of interest" description="Disordered" evidence="8">
    <location>
        <begin position="1626"/>
        <end position="1653"/>
    </location>
</feature>
<dbReference type="InterPro" id="IPR013655">
    <property type="entry name" value="PAS_fold_3"/>
</dbReference>
<evidence type="ECO:0000313" key="13">
    <source>
        <dbReference type="EMBL" id="MDT0690290.1"/>
    </source>
</evidence>
<evidence type="ECO:0000313" key="14">
    <source>
        <dbReference type="Proteomes" id="UP001261624"/>
    </source>
</evidence>
<dbReference type="InterPro" id="IPR035965">
    <property type="entry name" value="PAS-like_dom_sf"/>
</dbReference>
<evidence type="ECO:0000256" key="2">
    <source>
        <dbReference type="ARBA" id="ARBA00012438"/>
    </source>
</evidence>
<gene>
    <name evidence="13" type="ORF">RM549_10875</name>
</gene>
<dbReference type="Pfam" id="PF08448">
    <property type="entry name" value="PAS_4"/>
    <property type="match status" value="1"/>
</dbReference>
<protein>
    <recommendedName>
        <fullName evidence="2">histidine kinase</fullName>
        <ecNumber evidence="2">2.7.13.3</ecNumber>
    </recommendedName>
</protein>
<keyword evidence="14" id="KW-1185">Reference proteome</keyword>
<dbReference type="InterPro" id="IPR004358">
    <property type="entry name" value="Sig_transdc_His_kin-like_C"/>
</dbReference>
<dbReference type="RefSeq" id="WP_311684662.1">
    <property type="nucleotide sequence ID" value="NZ_JAVRHM010000011.1"/>
</dbReference>
<dbReference type="Proteomes" id="UP001261624">
    <property type="component" value="Unassembled WGS sequence"/>
</dbReference>
<dbReference type="SUPFAM" id="SSF47226">
    <property type="entry name" value="Histidine-containing phosphotransfer domain, HPT domain"/>
    <property type="match status" value="1"/>
</dbReference>
<dbReference type="SMART" id="SM00387">
    <property type="entry name" value="HATPase_c"/>
    <property type="match status" value="1"/>
</dbReference>
<feature type="coiled-coil region" evidence="7">
    <location>
        <begin position="391"/>
        <end position="418"/>
    </location>
</feature>
<feature type="domain" description="PAC" evidence="12">
    <location>
        <begin position="355"/>
        <end position="407"/>
    </location>
</feature>
<dbReference type="PROSITE" id="PS50112">
    <property type="entry name" value="PAS"/>
    <property type="match status" value="4"/>
</dbReference>
<dbReference type="Pfam" id="PF02518">
    <property type="entry name" value="HATPase_c"/>
    <property type="match status" value="1"/>
</dbReference>
<comment type="caution">
    <text evidence="13">The sequence shown here is derived from an EMBL/GenBank/DDBJ whole genome shotgun (WGS) entry which is preliminary data.</text>
</comment>
<dbReference type="CDD" id="cd16922">
    <property type="entry name" value="HATPase_EvgS-ArcB-TorS-like"/>
    <property type="match status" value="1"/>
</dbReference>
<evidence type="ECO:0000256" key="1">
    <source>
        <dbReference type="ARBA" id="ARBA00000085"/>
    </source>
</evidence>
<dbReference type="Pfam" id="PF00072">
    <property type="entry name" value="Response_reg"/>
    <property type="match status" value="1"/>
</dbReference>